<evidence type="ECO:0000256" key="1">
    <source>
        <dbReference type="SAM" id="Phobius"/>
    </source>
</evidence>
<feature type="transmembrane region" description="Helical" evidence="1">
    <location>
        <begin position="224"/>
        <end position="242"/>
    </location>
</feature>
<reference evidence="2" key="2">
    <citation type="journal article" date="2021" name="PeerJ">
        <title>Extensive microbial diversity within the chicken gut microbiome revealed by metagenomics and culture.</title>
        <authorList>
            <person name="Gilroy R."/>
            <person name="Ravi A."/>
            <person name="Getino M."/>
            <person name="Pursley I."/>
            <person name="Horton D.L."/>
            <person name="Alikhan N.F."/>
            <person name="Baker D."/>
            <person name="Gharbi K."/>
            <person name="Hall N."/>
            <person name="Watson M."/>
            <person name="Adriaenssens E.M."/>
            <person name="Foster-Nyarko E."/>
            <person name="Jarju S."/>
            <person name="Secka A."/>
            <person name="Antonio M."/>
            <person name="Oren A."/>
            <person name="Chaudhuri R.R."/>
            <person name="La Ragione R."/>
            <person name="Hildebrand F."/>
            <person name="Pallen M.J."/>
        </authorList>
    </citation>
    <scope>NUCLEOTIDE SEQUENCE</scope>
    <source>
        <strain evidence="2">CHK180-2868</strain>
    </source>
</reference>
<feature type="transmembrane region" description="Helical" evidence="1">
    <location>
        <begin position="130"/>
        <end position="160"/>
    </location>
</feature>
<name>A0A9D1A5Z1_9FIRM</name>
<sequence length="254" mass="29130">MEAVVIEMKRKLTYRAEWVFTILSSLTSILVQMALWRYLYRENPGMLEYMVGYVIYSSILRILYSNQMYHLLAEKILNGDFILDLLKPVNLLWFSYLKSLGDVLSSLLLQALPLLILFAPVLGTVTKWEYLAAALLALLAGHVLISMIYAIVGLMAFLFVEVWALRRLTEDTIRLFSGALLPIALFPEPLKKAAEFLPFHYLYDFPLQILLSESTDWLYVKQQFIGVLVWGLGLSLLLYVSYRLAIRFCVVQGG</sequence>
<dbReference type="PANTHER" id="PTHR36832:SF1">
    <property type="entry name" value="SLR1174 PROTEIN"/>
    <property type="match status" value="1"/>
</dbReference>
<keyword evidence="1" id="KW-0472">Membrane</keyword>
<dbReference type="InterPro" id="IPR010390">
    <property type="entry name" value="ABC-2_transporter-like"/>
</dbReference>
<organism evidence="2 3">
    <name type="scientific">Candidatus Copromonas faecavium</name>
    <name type="common">nom. illeg.</name>
    <dbReference type="NCBI Taxonomy" id="2840740"/>
    <lineage>
        <taxon>Bacteria</taxon>
        <taxon>Bacillati</taxon>
        <taxon>Bacillota</taxon>
        <taxon>Clostridia</taxon>
        <taxon>Lachnospirales</taxon>
        <taxon>Lachnospiraceae</taxon>
        <taxon>Candidatus Copromonas (nom. illeg.)</taxon>
    </lineage>
</organism>
<accession>A0A9D1A5Z1</accession>
<keyword evidence="1" id="KW-0812">Transmembrane</keyword>
<protein>
    <submittedName>
        <fullName evidence="2">ABC-2 family transporter protein</fullName>
    </submittedName>
</protein>
<keyword evidence="1" id="KW-1133">Transmembrane helix</keyword>
<dbReference type="Pfam" id="PF06182">
    <property type="entry name" value="ABC2_membrane_6"/>
    <property type="match status" value="1"/>
</dbReference>
<evidence type="ECO:0000313" key="2">
    <source>
        <dbReference type="EMBL" id="HIR06363.1"/>
    </source>
</evidence>
<evidence type="ECO:0000313" key="3">
    <source>
        <dbReference type="Proteomes" id="UP000824250"/>
    </source>
</evidence>
<proteinExistence type="predicted"/>
<feature type="transmembrane region" description="Helical" evidence="1">
    <location>
        <begin position="18"/>
        <end position="40"/>
    </location>
</feature>
<dbReference type="AlphaFoldDB" id="A0A9D1A5Z1"/>
<gene>
    <name evidence="2" type="ORF">IAB28_10450</name>
</gene>
<dbReference type="PANTHER" id="PTHR36832">
    <property type="entry name" value="SLR1174 PROTEIN-RELATED"/>
    <property type="match status" value="1"/>
</dbReference>
<dbReference type="EMBL" id="DVGC01000059">
    <property type="protein sequence ID" value="HIR06363.1"/>
    <property type="molecule type" value="Genomic_DNA"/>
</dbReference>
<comment type="caution">
    <text evidence="2">The sequence shown here is derived from an EMBL/GenBank/DDBJ whole genome shotgun (WGS) entry which is preliminary data.</text>
</comment>
<dbReference type="Proteomes" id="UP000824250">
    <property type="component" value="Unassembled WGS sequence"/>
</dbReference>
<feature type="transmembrane region" description="Helical" evidence="1">
    <location>
        <begin position="103"/>
        <end position="123"/>
    </location>
</feature>
<feature type="transmembrane region" description="Helical" evidence="1">
    <location>
        <begin position="46"/>
        <end position="64"/>
    </location>
</feature>
<reference evidence="2" key="1">
    <citation type="submission" date="2020-10" db="EMBL/GenBank/DDBJ databases">
        <authorList>
            <person name="Gilroy R."/>
        </authorList>
    </citation>
    <scope>NUCLEOTIDE SEQUENCE</scope>
    <source>
        <strain evidence="2">CHK180-2868</strain>
    </source>
</reference>